<dbReference type="Proteomes" id="UP000298049">
    <property type="component" value="Chromosome"/>
</dbReference>
<keyword evidence="3" id="KW-1133">Transmembrane helix</keyword>
<proteinExistence type="inferred from homology"/>
<dbReference type="Pfam" id="PF13727">
    <property type="entry name" value="CoA_binding_3"/>
    <property type="match status" value="1"/>
</dbReference>
<evidence type="ECO:0000256" key="2">
    <source>
        <dbReference type="SAM" id="MobiDB-lite"/>
    </source>
</evidence>
<dbReference type="InterPro" id="IPR036291">
    <property type="entry name" value="NAD(P)-bd_dom_sf"/>
</dbReference>
<dbReference type="Pfam" id="PF02719">
    <property type="entry name" value="Polysacc_synt_2"/>
    <property type="match status" value="1"/>
</dbReference>
<dbReference type="Gene3D" id="3.40.50.720">
    <property type="entry name" value="NAD(P)-binding Rossmann-like Domain"/>
    <property type="match status" value="2"/>
</dbReference>
<dbReference type="CDD" id="cd05237">
    <property type="entry name" value="UDP_invert_4-6DH_SDR_e"/>
    <property type="match status" value="1"/>
</dbReference>
<comment type="similarity">
    <text evidence="1">Belongs to the polysaccharide synthase family.</text>
</comment>
<dbReference type="SUPFAM" id="SSF51735">
    <property type="entry name" value="NAD(P)-binding Rossmann-fold domains"/>
    <property type="match status" value="1"/>
</dbReference>
<dbReference type="InterPro" id="IPR029063">
    <property type="entry name" value="SAM-dependent_MTases_sf"/>
</dbReference>
<keyword evidence="3" id="KW-0472">Membrane</keyword>
<dbReference type="OrthoDB" id="9803111at2"/>
<feature type="transmembrane region" description="Helical" evidence="3">
    <location>
        <begin position="21"/>
        <end position="39"/>
    </location>
</feature>
<protein>
    <submittedName>
        <fullName evidence="5">Polysaccharide biosynthesis protein</fullName>
    </submittedName>
</protein>
<name>A0A4P7XHE5_9ALTE</name>
<dbReference type="KEGG" id="hmi:soil367_11215"/>
<feature type="region of interest" description="Disordered" evidence="2">
    <location>
        <begin position="638"/>
        <end position="658"/>
    </location>
</feature>
<evidence type="ECO:0000313" key="5">
    <source>
        <dbReference type="EMBL" id="QCF26459.1"/>
    </source>
</evidence>
<dbReference type="PANTHER" id="PTHR43318:SF1">
    <property type="entry name" value="POLYSACCHARIDE BIOSYNTHESIS PROTEIN EPSC-RELATED"/>
    <property type="match status" value="1"/>
</dbReference>
<gene>
    <name evidence="5" type="ORF">soil367_11215</name>
</gene>
<evidence type="ECO:0000256" key="1">
    <source>
        <dbReference type="ARBA" id="ARBA00007430"/>
    </source>
</evidence>
<feature type="transmembrane region" description="Helical" evidence="3">
    <location>
        <begin position="83"/>
        <end position="109"/>
    </location>
</feature>
<dbReference type="PANTHER" id="PTHR43318">
    <property type="entry name" value="UDP-N-ACETYLGLUCOSAMINE 4,6-DEHYDRATASE"/>
    <property type="match status" value="1"/>
</dbReference>
<accession>A0A4P7XHE5</accession>
<dbReference type="InterPro" id="IPR003869">
    <property type="entry name" value="Polysac_CapD-like"/>
</dbReference>
<sequence>MTGLFARFLELPRVYKRIMSVVADVTLLSFALWAAFSLRLERIFVPALPEFYALFFGTVLVTVACFVRLGLYRAVIRFMSTQAVSAVVVGVTISSLAMMVMGFLMHLPVPRSVPVIYWAVALVFTGGTRMAVRGAVGLIDRRKTDKVIIFGAGPTGMQLASALKQGGEYRPVVFIDDDRLKRRTVINGLAVHPSSSLDRLISQFGVKRVLLALDGASRQERAHILQLLEPMAVTVQTVPSMSELVSGKAQISEIRDLEIEDLLGRDAVVPDPELLHACIRDKVVMVTGAGGSIGSELCRQILMLKPSKLVLFEQSEFGLYRIENELKAVVVNEGLSVEVSAIMGSVQKEHRLEVIMSAFGVQTVYHAAAYKHVPMVEHNIVEGVRNNVFGTWYAGEAAIRAGVETFVLISTDKAVRPTNAMGASKRAAELALQALAARQDATRFCMVRFGNVLGSSGSVVPLFREQIRAGGPVTVTHPDIFRYFMTIPEAAQLVLQASSMGQGGEVFVLDMGESVRIADLARKMVHLMGFQVKDEQNPEGDIEVVFTGLRPGEKLFEELLIGDNPQGTGHPRILKAQEVSLSWKEMLAFLEQLDIACHHFECEAVRRLLIEAPIGYTPSSDLADLVWRQGDLCASVDSDSDVDTTHSESQPEVPVESVNRENVRAFVPRR</sequence>
<feature type="transmembrane region" description="Helical" evidence="3">
    <location>
        <begin position="51"/>
        <end position="71"/>
    </location>
</feature>
<dbReference type="SUPFAM" id="SSF53335">
    <property type="entry name" value="S-adenosyl-L-methionine-dependent methyltransferases"/>
    <property type="match status" value="1"/>
</dbReference>
<keyword evidence="6" id="KW-1185">Reference proteome</keyword>
<keyword evidence="3" id="KW-0812">Transmembrane</keyword>
<feature type="domain" description="Polysaccharide biosynthesis protein CapD-like" evidence="4">
    <location>
        <begin position="284"/>
        <end position="577"/>
    </location>
</feature>
<organism evidence="5 6">
    <name type="scientific">Hydrocarboniclastica marina</name>
    <dbReference type="NCBI Taxonomy" id="2259620"/>
    <lineage>
        <taxon>Bacteria</taxon>
        <taxon>Pseudomonadati</taxon>
        <taxon>Pseudomonadota</taxon>
        <taxon>Gammaproteobacteria</taxon>
        <taxon>Alteromonadales</taxon>
        <taxon>Alteromonadaceae</taxon>
        <taxon>Hydrocarboniclastica</taxon>
    </lineage>
</organism>
<evidence type="ECO:0000259" key="4">
    <source>
        <dbReference type="Pfam" id="PF02719"/>
    </source>
</evidence>
<evidence type="ECO:0000313" key="6">
    <source>
        <dbReference type="Proteomes" id="UP000298049"/>
    </source>
</evidence>
<dbReference type="InterPro" id="IPR051203">
    <property type="entry name" value="Polysaccharide_Synthase-Rel"/>
</dbReference>
<reference evidence="5 6" key="1">
    <citation type="submission" date="2018-07" db="EMBL/GenBank/DDBJ databases">
        <title>Marsedoiliclastica nanhaica gen. nov. sp. nov., a novel marine hydrocarbonoclastic bacterium isolated from an in-situ enriched hydrocarbon-degrading consortium in deep-sea sediment.</title>
        <authorList>
            <person name="Dong C."/>
            <person name="Ma T."/>
            <person name="Liu R."/>
            <person name="Shao Z."/>
        </authorList>
    </citation>
    <scope>NUCLEOTIDE SEQUENCE [LARGE SCALE GENOMIC DNA]</scope>
    <source>
        <strain evidence="6">soil36-7</strain>
    </source>
</reference>
<dbReference type="AlphaFoldDB" id="A0A4P7XHE5"/>
<dbReference type="EMBL" id="CP031093">
    <property type="protein sequence ID" value="QCF26459.1"/>
    <property type="molecule type" value="Genomic_DNA"/>
</dbReference>
<feature type="transmembrane region" description="Helical" evidence="3">
    <location>
        <begin position="115"/>
        <end position="132"/>
    </location>
</feature>
<evidence type="ECO:0000256" key="3">
    <source>
        <dbReference type="SAM" id="Phobius"/>
    </source>
</evidence>